<evidence type="ECO:0000313" key="2">
    <source>
        <dbReference type="Proteomes" id="UP000765509"/>
    </source>
</evidence>
<gene>
    <name evidence="1" type="ORF">O181_056333</name>
</gene>
<dbReference type="AlphaFoldDB" id="A0A9Q3E9E7"/>
<name>A0A9Q3E9E7_9BASI</name>
<reference evidence="1" key="1">
    <citation type="submission" date="2021-03" db="EMBL/GenBank/DDBJ databases">
        <title>Draft genome sequence of rust myrtle Austropuccinia psidii MF-1, a brazilian biotype.</title>
        <authorList>
            <person name="Quecine M.C."/>
            <person name="Pachon D.M.R."/>
            <person name="Bonatelli M.L."/>
            <person name="Correr F.H."/>
            <person name="Franceschini L.M."/>
            <person name="Leite T.F."/>
            <person name="Margarido G.R.A."/>
            <person name="Almeida C.A."/>
            <person name="Ferrarezi J.A."/>
            <person name="Labate C.A."/>
        </authorList>
    </citation>
    <scope>NUCLEOTIDE SEQUENCE</scope>
    <source>
        <strain evidence="1">MF-1</strain>
    </source>
</reference>
<accession>A0A9Q3E9E7</accession>
<protein>
    <submittedName>
        <fullName evidence="1">Uncharacterized protein</fullName>
    </submittedName>
</protein>
<evidence type="ECO:0000313" key="1">
    <source>
        <dbReference type="EMBL" id="MBW0516618.1"/>
    </source>
</evidence>
<sequence>MLRWQIAIEEYEGNITIFHHAENIDKNADGLSRWALSNTPDSPAYVLLEEEQQIRIQVINITDIGTEFFKEVRESYKQDKNCHILKTFLDKDCKDTGLIY</sequence>
<proteinExistence type="predicted"/>
<organism evidence="1 2">
    <name type="scientific">Austropuccinia psidii MF-1</name>
    <dbReference type="NCBI Taxonomy" id="1389203"/>
    <lineage>
        <taxon>Eukaryota</taxon>
        <taxon>Fungi</taxon>
        <taxon>Dikarya</taxon>
        <taxon>Basidiomycota</taxon>
        <taxon>Pucciniomycotina</taxon>
        <taxon>Pucciniomycetes</taxon>
        <taxon>Pucciniales</taxon>
        <taxon>Sphaerophragmiaceae</taxon>
        <taxon>Austropuccinia</taxon>
    </lineage>
</organism>
<dbReference type="Proteomes" id="UP000765509">
    <property type="component" value="Unassembled WGS sequence"/>
</dbReference>
<dbReference type="EMBL" id="AVOT02025370">
    <property type="protein sequence ID" value="MBW0516618.1"/>
    <property type="molecule type" value="Genomic_DNA"/>
</dbReference>
<keyword evidence="2" id="KW-1185">Reference proteome</keyword>
<comment type="caution">
    <text evidence="1">The sequence shown here is derived from an EMBL/GenBank/DDBJ whole genome shotgun (WGS) entry which is preliminary data.</text>
</comment>